<evidence type="ECO:0000313" key="3">
    <source>
        <dbReference type="Proteomes" id="UP000605148"/>
    </source>
</evidence>
<evidence type="ECO:0000259" key="1">
    <source>
        <dbReference type="Pfam" id="PF05050"/>
    </source>
</evidence>
<dbReference type="Gene3D" id="3.40.50.150">
    <property type="entry name" value="Vaccinia Virus protein VP39"/>
    <property type="match status" value="1"/>
</dbReference>
<dbReference type="GO" id="GO:0008168">
    <property type="term" value="F:methyltransferase activity"/>
    <property type="evidence" value="ECO:0007669"/>
    <property type="project" value="UniProtKB-KW"/>
</dbReference>
<dbReference type="EMBL" id="BMFA01000013">
    <property type="protein sequence ID" value="GGB60594.1"/>
    <property type="molecule type" value="Genomic_DNA"/>
</dbReference>
<protein>
    <submittedName>
        <fullName evidence="2">FkbM family methyltransferase</fullName>
    </submittedName>
</protein>
<reference evidence="2" key="2">
    <citation type="submission" date="2020-09" db="EMBL/GenBank/DDBJ databases">
        <authorList>
            <person name="Sun Q."/>
            <person name="Zhou Y."/>
        </authorList>
    </citation>
    <scope>NUCLEOTIDE SEQUENCE</scope>
    <source>
        <strain evidence="2">CGMCC 1.12426</strain>
    </source>
</reference>
<dbReference type="InterPro" id="IPR006342">
    <property type="entry name" value="FkbM_mtfrase"/>
</dbReference>
<dbReference type="InterPro" id="IPR052514">
    <property type="entry name" value="SAM-dependent_MTase"/>
</dbReference>
<name>A0A916TMW1_9HYPH</name>
<dbReference type="AlphaFoldDB" id="A0A916TMW1"/>
<sequence>MPDMDLPILLDRQTGGISNATAVERLGLKAMALAHVCLRPLGGLGFSIVARAIAGVFRSNRQVCALFGDDCRFSFPYGDAYWSILTDRSHTYEPGVERVLRRFKDVRYAFVDCGANYGYWSCQVTSKSFGSKEAVAIELDPATFGQLVHNAAENKSRFEVANRAVSDTDDEWRPIYGTKHEARTLVQGGLGGVSQASTVTIRLDTLVGSRANLADMPLIIKLDVEGVEIEAMDGAGSLLDGELLFIYEDHGSDPTHSVTRHVMDTLGMRVFGHSVQTGLFELRSLDELSRIKTNRRWGYDFFATRDSTWLERLTSLFAAQDRRQDDLAAVA</sequence>
<dbReference type="PANTHER" id="PTHR34203:SF15">
    <property type="entry name" value="SLL1173 PROTEIN"/>
    <property type="match status" value="1"/>
</dbReference>
<keyword evidence="2" id="KW-0489">Methyltransferase</keyword>
<evidence type="ECO:0000313" key="2">
    <source>
        <dbReference type="EMBL" id="GGB60594.1"/>
    </source>
</evidence>
<reference evidence="2" key="1">
    <citation type="journal article" date="2014" name="Int. J. Syst. Evol. Microbiol.">
        <title>Complete genome sequence of Corynebacterium casei LMG S-19264T (=DSM 44701T), isolated from a smear-ripened cheese.</title>
        <authorList>
            <consortium name="US DOE Joint Genome Institute (JGI-PGF)"/>
            <person name="Walter F."/>
            <person name="Albersmeier A."/>
            <person name="Kalinowski J."/>
            <person name="Ruckert C."/>
        </authorList>
    </citation>
    <scope>NUCLEOTIDE SEQUENCE</scope>
    <source>
        <strain evidence="2">CGMCC 1.12426</strain>
    </source>
</reference>
<dbReference type="RefSeq" id="WP_208998547.1">
    <property type="nucleotide sequence ID" value="NZ_BMFA01000013.1"/>
</dbReference>
<dbReference type="PANTHER" id="PTHR34203">
    <property type="entry name" value="METHYLTRANSFERASE, FKBM FAMILY PROTEIN"/>
    <property type="match status" value="1"/>
</dbReference>
<dbReference type="Pfam" id="PF05050">
    <property type="entry name" value="Methyltransf_21"/>
    <property type="match status" value="1"/>
</dbReference>
<comment type="caution">
    <text evidence="2">The sequence shown here is derived from an EMBL/GenBank/DDBJ whole genome shotgun (WGS) entry which is preliminary data.</text>
</comment>
<accession>A0A916TMW1</accession>
<keyword evidence="3" id="KW-1185">Reference proteome</keyword>
<feature type="domain" description="Methyltransferase FkbM" evidence="1">
    <location>
        <begin position="112"/>
        <end position="241"/>
    </location>
</feature>
<dbReference type="Proteomes" id="UP000605148">
    <property type="component" value="Unassembled WGS sequence"/>
</dbReference>
<organism evidence="2 3">
    <name type="scientific">Roseibium aquae</name>
    <dbReference type="NCBI Taxonomy" id="1323746"/>
    <lineage>
        <taxon>Bacteria</taxon>
        <taxon>Pseudomonadati</taxon>
        <taxon>Pseudomonadota</taxon>
        <taxon>Alphaproteobacteria</taxon>
        <taxon>Hyphomicrobiales</taxon>
        <taxon>Stappiaceae</taxon>
        <taxon>Roseibium</taxon>
    </lineage>
</organism>
<proteinExistence type="predicted"/>
<dbReference type="InterPro" id="IPR029063">
    <property type="entry name" value="SAM-dependent_MTases_sf"/>
</dbReference>
<dbReference type="GO" id="GO:0032259">
    <property type="term" value="P:methylation"/>
    <property type="evidence" value="ECO:0007669"/>
    <property type="project" value="UniProtKB-KW"/>
</dbReference>
<gene>
    <name evidence="2" type="ORF">GCM10011316_35780</name>
</gene>
<dbReference type="SUPFAM" id="SSF53335">
    <property type="entry name" value="S-adenosyl-L-methionine-dependent methyltransferases"/>
    <property type="match status" value="1"/>
</dbReference>
<keyword evidence="2" id="KW-0808">Transferase</keyword>
<dbReference type="NCBIfam" id="TIGR01444">
    <property type="entry name" value="fkbM_fam"/>
    <property type="match status" value="1"/>
</dbReference>